<feature type="compositionally biased region" description="Low complexity" evidence="1">
    <location>
        <begin position="85"/>
        <end position="96"/>
    </location>
</feature>
<organism evidence="3 4">
    <name type="scientific">Heterodera trifolii</name>
    <dbReference type="NCBI Taxonomy" id="157864"/>
    <lineage>
        <taxon>Eukaryota</taxon>
        <taxon>Metazoa</taxon>
        <taxon>Ecdysozoa</taxon>
        <taxon>Nematoda</taxon>
        <taxon>Chromadorea</taxon>
        <taxon>Rhabditida</taxon>
        <taxon>Tylenchina</taxon>
        <taxon>Tylenchomorpha</taxon>
        <taxon>Tylenchoidea</taxon>
        <taxon>Heteroderidae</taxon>
        <taxon>Heteroderinae</taxon>
        <taxon>Heterodera</taxon>
    </lineage>
</organism>
<reference evidence="3 4" key="1">
    <citation type="submission" date="2024-10" db="EMBL/GenBank/DDBJ databases">
        <authorList>
            <person name="Kim D."/>
        </authorList>
    </citation>
    <scope>NUCLEOTIDE SEQUENCE [LARGE SCALE GENOMIC DNA]</scope>
    <source>
        <strain evidence="3">BH-2024</strain>
    </source>
</reference>
<dbReference type="AlphaFoldDB" id="A0ABD2JV48"/>
<sequence length="161" mass="16643">MCERSFSSIQQQIIALLLCANLQLSSLQALYGGGPTNFPLFNSYVPSFVGFAPPAYALTSYSMGGFKFQGTNPPADGGGGGSGGAAPQMGRGAELAEGGGETPPMRADGEKSVMREQQAPAMGENGGGEAIPQTTKAIGVEKPPTADSQPMAPKRFNQKKR</sequence>
<accession>A0ABD2JV48</accession>
<keyword evidence="2" id="KW-0732">Signal</keyword>
<evidence type="ECO:0000313" key="4">
    <source>
        <dbReference type="Proteomes" id="UP001620626"/>
    </source>
</evidence>
<name>A0ABD2JV48_9BILA</name>
<dbReference type="Proteomes" id="UP001620626">
    <property type="component" value="Unassembled WGS sequence"/>
</dbReference>
<proteinExistence type="predicted"/>
<gene>
    <name evidence="3" type="ORF">niasHT_026282</name>
</gene>
<evidence type="ECO:0000256" key="2">
    <source>
        <dbReference type="SAM" id="SignalP"/>
    </source>
</evidence>
<protein>
    <submittedName>
        <fullName evidence="3">Uncharacterized protein</fullName>
    </submittedName>
</protein>
<feature type="region of interest" description="Disordered" evidence="1">
    <location>
        <begin position="69"/>
        <end position="161"/>
    </location>
</feature>
<feature type="signal peptide" evidence="2">
    <location>
        <begin position="1"/>
        <end position="29"/>
    </location>
</feature>
<keyword evidence="4" id="KW-1185">Reference proteome</keyword>
<evidence type="ECO:0000313" key="3">
    <source>
        <dbReference type="EMBL" id="KAL3094516.1"/>
    </source>
</evidence>
<dbReference type="EMBL" id="JBICBT010000896">
    <property type="protein sequence ID" value="KAL3094516.1"/>
    <property type="molecule type" value="Genomic_DNA"/>
</dbReference>
<comment type="caution">
    <text evidence="3">The sequence shown here is derived from an EMBL/GenBank/DDBJ whole genome shotgun (WGS) entry which is preliminary data.</text>
</comment>
<evidence type="ECO:0000256" key="1">
    <source>
        <dbReference type="SAM" id="MobiDB-lite"/>
    </source>
</evidence>
<feature type="chain" id="PRO_5044782053" evidence="2">
    <location>
        <begin position="30"/>
        <end position="161"/>
    </location>
</feature>